<dbReference type="PROSITE" id="PS50041">
    <property type="entry name" value="C_TYPE_LECTIN_2"/>
    <property type="match status" value="1"/>
</dbReference>
<dbReference type="Pfam" id="PF00059">
    <property type="entry name" value="Lectin_C"/>
    <property type="match status" value="1"/>
</dbReference>
<feature type="domain" description="C-type lectin" evidence="3">
    <location>
        <begin position="183"/>
        <end position="304"/>
    </location>
</feature>
<dbReference type="InterPro" id="IPR050111">
    <property type="entry name" value="C-type_lectin/snaclec_domain"/>
</dbReference>
<dbReference type="EMBL" id="CAXKWB010025835">
    <property type="protein sequence ID" value="CAL4128821.1"/>
    <property type="molecule type" value="Genomic_DNA"/>
</dbReference>
<sequence length="313" mass="35822">MSNLKNSSKDNANKLQIKREVDKGGGKKFQRLNGLDQCESETMHNKTSFSDFQIENNLSNRNMLTNNNELHEEQRDIKTENYDNHERKCTKNLYNKNCVQQRKSDISQQRKGDVSVMSSRTNISVSSSRVARLSPGMLRVSFLAALFCSIITAVAAKRHYFSSNRNGLWGDHQRNCPMAFHEIGGRCYFFGYFPLNWFRAAEFCHSFGKGVSLASIETAQENYHIKQWLMVNGDHNTGVWIGGSDNGHEGRWAWFPTGQLVDYSNWGPSQPSGDDQHCMYMVGGILGYQWADFHCEFNMNFLCEHGVNDAQPW</sequence>
<dbReference type="InterPro" id="IPR018378">
    <property type="entry name" value="C-type_lectin_CS"/>
</dbReference>
<comment type="caution">
    <text evidence="4">The sequence shown here is derived from an EMBL/GenBank/DDBJ whole genome shotgun (WGS) entry which is preliminary data.</text>
</comment>
<dbReference type="SUPFAM" id="SSF56436">
    <property type="entry name" value="C-type lectin-like"/>
    <property type="match status" value="1"/>
</dbReference>
<feature type="region of interest" description="Disordered" evidence="2">
    <location>
        <begin position="1"/>
        <end position="33"/>
    </location>
</feature>
<protein>
    <recommendedName>
        <fullName evidence="3">C-type lectin domain-containing protein</fullName>
    </recommendedName>
</protein>
<organism evidence="4 5">
    <name type="scientific">Meganyctiphanes norvegica</name>
    <name type="common">Northern krill</name>
    <name type="synonym">Thysanopoda norvegica</name>
    <dbReference type="NCBI Taxonomy" id="48144"/>
    <lineage>
        <taxon>Eukaryota</taxon>
        <taxon>Metazoa</taxon>
        <taxon>Ecdysozoa</taxon>
        <taxon>Arthropoda</taxon>
        <taxon>Crustacea</taxon>
        <taxon>Multicrustacea</taxon>
        <taxon>Malacostraca</taxon>
        <taxon>Eumalacostraca</taxon>
        <taxon>Eucarida</taxon>
        <taxon>Euphausiacea</taxon>
        <taxon>Euphausiidae</taxon>
        <taxon>Meganyctiphanes</taxon>
    </lineage>
</organism>
<evidence type="ECO:0000259" key="3">
    <source>
        <dbReference type="PROSITE" id="PS50041"/>
    </source>
</evidence>
<evidence type="ECO:0000256" key="1">
    <source>
        <dbReference type="ARBA" id="ARBA00023157"/>
    </source>
</evidence>
<keyword evidence="5" id="KW-1185">Reference proteome</keyword>
<reference evidence="4 5" key="1">
    <citation type="submission" date="2024-05" db="EMBL/GenBank/DDBJ databases">
        <authorList>
            <person name="Wallberg A."/>
        </authorList>
    </citation>
    <scope>NUCLEOTIDE SEQUENCE [LARGE SCALE GENOMIC DNA]</scope>
</reference>
<dbReference type="PROSITE" id="PS00615">
    <property type="entry name" value="C_TYPE_LECTIN_1"/>
    <property type="match status" value="1"/>
</dbReference>
<name>A0AAV2RNH3_MEGNR</name>
<accession>A0AAV2RNH3</accession>
<dbReference type="InterPro" id="IPR016187">
    <property type="entry name" value="CTDL_fold"/>
</dbReference>
<dbReference type="Proteomes" id="UP001497623">
    <property type="component" value="Unassembled WGS sequence"/>
</dbReference>
<dbReference type="PANTHER" id="PTHR22803">
    <property type="entry name" value="MANNOSE, PHOSPHOLIPASE, LECTIN RECEPTOR RELATED"/>
    <property type="match status" value="1"/>
</dbReference>
<evidence type="ECO:0000313" key="5">
    <source>
        <dbReference type="Proteomes" id="UP001497623"/>
    </source>
</evidence>
<feature type="compositionally biased region" description="Basic and acidic residues" evidence="2">
    <location>
        <begin position="7"/>
        <end position="25"/>
    </location>
</feature>
<keyword evidence="1" id="KW-1015">Disulfide bond</keyword>
<evidence type="ECO:0000313" key="4">
    <source>
        <dbReference type="EMBL" id="CAL4128821.1"/>
    </source>
</evidence>
<dbReference type="SMART" id="SM00034">
    <property type="entry name" value="CLECT"/>
    <property type="match status" value="1"/>
</dbReference>
<dbReference type="InterPro" id="IPR016186">
    <property type="entry name" value="C-type_lectin-like/link_sf"/>
</dbReference>
<dbReference type="Gene3D" id="3.10.100.10">
    <property type="entry name" value="Mannose-Binding Protein A, subunit A"/>
    <property type="match status" value="1"/>
</dbReference>
<proteinExistence type="predicted"/>
<dbReference type="CDD" id="cd00037">
    <property type="entry name" value="CLECT"/>
    <property type="match status" value="1"/>
</dbReference>
<gene>
    <name evidence="4" type="ORF">MNOR_LOCUS26204</name>
</gene>
<evidence type="ECO:0000256" key="2">
    <source>
        <dbReference type="SAM" id="MobiDB-lite"/>
    </source>
</evidence>
<dbReference type="AlphaFoldDB" id="A0AAV2RNH3"/>
<dbReference type="InterPro" id="IPR001304">
    <property type="entry name" value="C-type_lectin-like"/>
</dbReference>